<reference evidence="3" key="1">
    <citation type="journal article" date="2017" name="Nat. Commun.">
        <title>The asparagus genome sheds light on the origin and evolution of a young Y chromosome.</title>
        <authorList>
            <person name="Harkess A."/>
            <person name="Zhou J."/>
            <person name="Xu C."/>
            <person name="Bowers J.E."/>
            <person name="Van der Hulst R."/>
            <person name="Ayyampalayam S."/>
            <person name="Mercati F."/>
            <person name="Riccardi P."/>
            <person name="McKain M.R."/>
            <person name="Kakrana A."/>
            <person name="Tang H."/>
            <person name="Ray J."/>
            <person name="Groenendijk J."/>
            <person name="Arikit S."/>
            <person name="Mathioni S.M."/>
            <person name="Nakano M."/>
            <person name="Shan H."/>
            <person name="Telgmann-Rauber A."/>
            <person name="Kanno A."/>
            <person name="Yue Z."/>
            <person name="Chen H."/>
            <person name="Li W."/>
            <person name="Chen Y."/>
            <person name="Xu X."/>
            <person name="Zhang Y."/>
            <person name="Luo S."/>
            <person name="Chen H."/>
            <person name="Gao J."/>
            <person name="Mao Z."/>
            <person name="Pires J.C."/>
            <person name="Luo M."/>
            <person name="Kudrna D."/>
            <person name="Wing R.A."/>
            <person name="Meyers B.C."/>
            <person name="Yi K."/>
            <person name="Kong H."/>
            <person name="Lavrijsen P."/>
            <person name="Sunseri F."/>
            <person name="Falavigna A."/>
            <person name="Ye Y."/>
            <person name="Leebens-Mack J.H."/>
            <person name="Chen G."/>
        </authorList>
    </citation>
    <scope>NUCLEOTIDE SEQUENCE [LARGE SCALE GENOMIC DNA]</scope>
    <source>
        <strain evidence="3">cv. DH0086</strain>
    </source>
</reference>
<gene>
    <name evidence="2" type="ORF">A4U43_C05F29070</name>
</gene>
<dbReference type="Gramene" id="ONK69991">
    <property type="protein sequence ID" value="ONK69991"/>
    <property type="gene ID" value="A4U43_C05F29070"/>
</dbReference>
<feature type="region of interest" description="Disordered" evidence="1">
    <location>
        <begin position="30"/>
        <end position="49"/>
    </location>
</feature>
<dbReference type="EMBL" id="CM007385">
    <property type="protein sequence ID" value="ONK69991.1"/>
    <property type="molecule type" value="Genomic_DNA"/>
</dbReference>
<dbReference type="Proteomes" id="UP000243459">
    <property type="component" value="Chromosome 5"/>
</dbReference>
<name>A0A5P1EZT5_ASPOF</name>
<evidence type="ECO:0000313" key="2">
    <source>
        <dbReference type="EMBL" id="ONK69991.1"/>
    </source>
</evidence>
<accession>A0A5P1EZT5</accession>
<evidence type="ECO:0000313" key="3">
    <source>
        <dbReference type="Proteomes" id="UP000243459"/>
    </source>
</evidence>
<keyword evidence="3" id="KW-1185">Reference proteome</keyword>
<sequence length="76" mass="7954">MLEISGSFSSLLQSSGQSGDLNFLDGFDLGAGSGEITHPAPDPQTPQREQPENFLAIYTSPGISYVGVTNSLASHI</sequence>
<evidence type="ECO:0000256" key="1">
    <source>
        <dbReference type="SAM" id="MobiDB-lite"/>
    </source>
</evidence>
<dbReference type="AlphaFoldDB" id="A0A5P1EZT5"/>
<organism evidence="2 3">
    <name type="scientific">Asparagus officinalis</name>
    <name type="common">Garden asparagus</name>
    <dbReference type="NCBI Taxonomy" id="4686"/>
    <lineage>
        <taxon>Eukaryota</taxon>
        <taxon>Viridiplantae</taxon>
        <taxon>Streptophyta</taxon>
        <taxon>Embryophyta</taxon>
        <taxon>Tracheophyta</taxon>
        <taxon>Spermatophyta</taxon>
        <taxon>Magnoliopsida</taxon>
        <taxon>Liliopsida</taxon>
        <taxon>Asparagales</taxon>
        <taxon>Asparagaceae</taxon>
        <taxon>Asparagoideae</taxon>
        <taxon>Asparagus</taxon>
    </lineage>
</organism>
<protein>
    <submittedName>
        <fullName evidence="2">Uncharacterized protein</fullName>
    </submittedName>
</protein>
<proteinExistence type="predicted"/>